<gene>
    <name evidence="6" type="ORF">E1N52_42385</name>
</gene>
<dbReference type="OrthoDB" id="134985at2"/>
<protein>
    <submittedName>
        <fullName evidence="6">Response regulator transcription factor</fullName>
    </submittedName>
</protein>
<feature type="chain" id="PRO_5020927932" evidence="4">
    <location>
        <begin position="23"/>
        <end position="211"/>
    </location>
</feature>
<dbReference type="CDD" id="cd06170">
    <property type="entry name" value="LuxR_C_like"/>
    <property type="match status" value="1"/>
</dbReference>
<sequence>MPPSTTRVLLIAPPCWPNQMLAAVLATVPQIQLAGWSTSTAQGAAATTNLQPHLVLVDAALAEYEDRVPTLSAGTTARVLVFKRAEKPPHEVDYTASVGAASVEAILSLTQLIYALQEIDAVRASPTPAAAELVVPNRVATEGAAPVPLTARECNVVRLVASGLSNKEIARTLGVSVATVKTHVHNVLVKLKLQRRAQLAFWASTSRWLFT</sequence>
<dbReference type="GO" id="GO:0003677">
    <property type="term" value="F:DNA binding"/>
    <property type="evidence" value="ECO:0007669"/>
    <property type="project" value="UniProtKB-KW"/>
</dbReference>
<evidence type="ECO:0000256" key="2">
    <source>
        <dbReference type="ARBA" id="ARBA00023125"/>
    </source>
</evidence>
<keyword evidence="1" id="KW-0805">Transcription regulation</keyword>
<dbReference type="PANTHER" id="PTHR44688">
    <property type="entry name" value="DNA-BINDING TRANSCRIPTIONAL ACTIVATOR DEVR_DOSR"/>
    <property type="match status" value="1"/>
</dbReference>
<dbReference type="PROSITE" id="PS00622">
    <property type="entry name" value="HTH_LUXR_1"/>
    <property type="match status" value="1"/>
</dbReference>
<dbReference type="PANTHER" id="PTHR44688:SF16">
    <property type="entry name" value="DNA-BINDING TRANSCRIPTIONAL ACTIVATOR DEVR_DOSR"/>
    <property type="match status" value="1"/>
</dbReference>
<name>A0A4R5L0H4_9BURK</name>
<proteinExistence type="predicted"/>
<feature type="signal peptide" evidence="4">
    <location>
        <begin position="1"/>
        <end position="22"/>
    </location>
</feature>
<accession>A0A4R5L0H4</accession>
<comment type="caution">
    <text evidence="6">The sequence shown here is derived from an EMBL/GenBank/DDBJ whole genome shotgun (WGS) entry which is preliminary data.</text>
</comment>
<dbReference type="EMBL" id="SMOD01000091">
    <property type="protein sequence ID" value="TDG01940.1"/>
    <property type="molecule type" value="Genomic_DNA"/>
</dbReference>
<dbReference type="Proteomes" id="UP000295606">
    <property type="component" value="Unassembled WGS sequence"/>
</dbReference>
<evidence type="ECO:0000313" key="6">
    <source>
        <dbReference type="EMBL" id="TDG01940.1"/>
    </source>
</evidence>
<dbReference type="GO" id="GO:0006355">
    <property type="term" value="P:regulation of DNA-templated transcription"/>
    <property type="evidence" value="ECO:0007669"/>
    <property type="project" value="InterPro"/>
</dbReference>
<dbReference type="InterPro" id="IPR016032">
    <property type="entry name" value="Sig_transdc_resp-reg_C-effctor"/>
</dbReference>
<dbReference type="RefSeq" id="WP_133191001.1">
    <property type="nucleotide sequence ID" value="NZ_SMOD01000091.1"/>
</dbReference>
<evidence type="ECO:0000259" key="5">
    <source>
        <dbReference type="PROSITE" id="PS50043"/>
    </source>
</evidence>
<dbReference type="InterPro" id="IPR036388">
    <property type="entry name" value="WH-like_DNA-bd_sf"/>
</dbReference>
<dbReference type="InterPro" id="IPR000792">
    <property type="entry name" value="Tscrpt_reg_LuxR_C"/>
</dbReference>
<evidence type="ECO:0000313" key="7">
    <source>
        <dbReference type="Proteomes" id="UP000295606"/>
    </source>
</evidence>
<evidence type="ECO:0000256" key="4">
    <source>
        <dbReference type="SAM" id="SignalP"/>
    </source>
</evidence>
<keyword evidence="4" id="KW-0732">Signal</keyword>
<evidence type="ECO:0000256" key="3">
    <source>
        <dbReference type="ARBA" id="ARBA00023163"/>
    </source>
</evidence>
<dbReference type="PRINTS" id="PR00038">
    <property type="entry name" value="HTHLUXR"/>
</dbReference>
<dbReference type="AlphaFoldDB" id="A0A4R5L0H4"/>
<reference evidence="6 7" key="1">
    <citation type="submission" date="2019-03" db="EMBL/GenBank/DDBJ databases">
        <title>Paraburkholderia sp. isolated from native Mimosa gymnas in Guartela State Park, Brazil.</title>
        <authorList>
            <person name="Paulitsch F."/>
            <person name="Hungria M."/>
            <person name="Delamuta J.R.M."/>
            <person name="Ribeiro R.A."/>
            <person name="Dall'Agnol R."/>
            <person name="Silva J.S.B."/>
        </authorList>
    </citation>
    <scope>NUCLEOTIDE SEQUENCE [LARGE SCALE GENOMIC DNA]</scope>
    <source>
        <strain evidence="6 7">CNPSo 3008</strain>
    </source>
</reference>
<dbReference type="SUPFAM" id="SSF46894">
    <property type="entry name" value="C-terminal effector domain of the bipartite response regulators"/>
    <property type="match status" value="1"/>
</dbReference>
<dbReference type="Pfam" id="PF00196">
    <property type="entry name" value="GerE"/>
    <property type="match status" value="1"/>
</dbReference>
<dbReference type="Gene3D" id="1.10.10.10">
    <property type="entry name" value="Winged helix-like DNA-binding domain superfamily/Winged helix DNA-binding domain"/>
    <property type="match status" value="1"/>
</dbReference>
<keyword evidence="3" id="KW-0804">Transcription</keyword>
<dbReference type="PROSITE" id="PS50043">
    <property type="entry name" value="HTH_LUXR_2"/>
    <property type="match status" value="1"/>
</dbReference>
<dbReference type="SMART" id="SM00421">
    <property type="entry name" value="HTH_LUXR"/>
    <property type="match status" value="1"/>
</dbReference>
<organism evidence="6 7">
    <name type="scientific">Paraburkholderia guartelaensis</name>
    <dbReference type="NCBI Taxonomy" id="2546446"/>
    <lineage>
        <taxon>Bacteria</taxon>
        <taxon>Pseudomonadati</taxon>
        <taxon>Pseudomonadota</taxon>
        <taxon>Betaproteobacteria</taxon>
        <taxon>Burkholderiales</taxon>
        <taxon>Burkholderiaceae</taxon>
        <taxon>Paraburkholderia</taxon>
    </lineage>
</organism>
<keyword evidence="2" id="KW-0238">DNA-binding</keyword>
<evidence type="ECO:0000256" key="1">
    <source>
        <dbReference type="ARBA" id="ARBA00023015"/>
    </source>
</evidence>
<feature type="domain" description="HTH luxR-type" evidence="5">
    <location>
        <begin position="142"/>
        <end position="207"/>
    </location>
</feature>